<reference evidence="2" key="2">
    <citation type="submission" date="2022-11" db="EMBL/GenBank/DDBJ databases">
        <title>Genomic repertoires linked with pathogenic potency of arthritogenic Prevotella copri isolated from the gut of rheumatoid arthritis patients.</title>
        <authorList>
            <person name="Nii T."/>
            <person name="Maeda Y."/>
            <person name="Motooka D."/>
            <person name="Naito M."/>
            <person name="Matsumoto Y."/>
            <person name="Ogawa T."/>
            <person name="Oguro-Igashira E."/>
            <person name="Kishikawa T."/>
            <person name="Yamashita M."/>
            <person name="Koizumi S."/>
            <person name="Kurakawa T."/>
            <person name="Okumura R."/>
            <person name="Kayama H."/>
            <person name="Murakami M."/>
            <person name="Sakaguchi T."/>
            <person name="Das B."/>
            <person name="Nakamura S."/>
            <person name="Okada Y."/>
            <person name="Kumanogoh A."/>
            <person name="Takeda K."/>
        </authorList>
    </citation>
    <scope>NUCLEOTIDE SEQUENCE</scope>
    <source>
        <strain evidence="2">F3-75</strain>
    </source>
</reference>
<dbReference type="NCBIfam" id="TIGR04256">
    <property type="entry name" value="GxxExxY"/>
    <property type="match status" value="1"/>
</dbReference>
<evidence type="ECO:0000313" key="2">
    <source>
        <dbReference type="EMBL" id="MCW4127222.1"/>
    </source>
</evidence>
<sequence>MELLYKELTDKILAAAYQVHRELGCGFLEKVYQEALAVVLSEMGIPFEREKPLDIVYHGKTLACKYVADFVIDNKVILELKAVTDLDTSCESQVINYLKITGYKVGFLMNFGNPSFHFRRLVRY</sequence>
<dbReference type="Proteomes" id="UP001209344">
    <property type="component" value="Unassembled WGS sequence"/>
</dbReference>
<dbReference type="Pfam" id="PF13366">
    <property type="entry name" value="PDDEXK_3"/>
    <property type="match status" value="1"/>
</dbReference>
<name>A0AAP2XBB3_9BACT</name>
<dbReference type="InterPro" id="IPR026350">
    <property type="entry name" value="GxxExxY"/>
</dbReference>
<comment type="caution">
    <text evidence="1">The sequence shown here is derived from an EMBL/GenBank/DDBJ whole genome shotgun (WGS) entry which is preliminary data.</text>
</comment>
<proteinExistence type="predicted"/>
<dbReference type="EMBL" id="JAJTVO010000003">
    <property type="protein sequence ID" value="MCE4121132.1"/>
    <property type="molecule type" value="Genomic_DNA"/>
</dbReference>
<evidence type="ECO:0000313" key="1">
    <source>
        <dbReference type="EMBL" id="MCE4121132.1"/>
    </source>
</evidence>
<dbReference type="Proteomes" id="UP001200307">
    <property type="component" value="Unassembled WGS sequence"/>
</dbReference>
<dbReference type="EMBL" id="JAPDVK010000001">
    <property type="protein sequence ID" value="MCW4127222.1"/>
    <property type="molecule type" value="Genomic_DNA"/>
</dbReference>
<protein>
    <submittedName>
        <fullName evidence="1">GxxExxY protein</fullName>
    </submittedName>
</protein>
<reference evidence="1" key="1">
    <citation type="submission" date="2021-12" db="EMBL/GenBank/DDBJ databases">
        <authorList>
            <person name="Lv X."/>
        </authorList>
    </citation>
    <scope>NUCLEOTIDE SEQUENCE</scope>
    <source>
        <strain evidence="1">HF2106</strain>
    </source>
</reference>
<evidence type="ECO:0000313" key="3">
    <source>
        <dbReference type="Proteomes" id="UP001200307"/>
    </source>
</evidence>
<dbReference type="RefSeq" id="WP_118311265.1">
    <property type="nucleotide sequence ID" value="NZ_JAJTVO010000003.1"/>
</dbReference>
<accession>A0AAP2XBB3</accession>
<dbReference type="AlphaFoldDB" id="A0AAP2XBB3"/>
<organism evidence="1 3">
    <name type="scientific">Segatella copri</name>
    <dbReference type="NCBI Taxonomy" id="165179"/>
    <lineage>
        <taxon>Bacteria</taxon>
        <taxon>Pseudomonadati</taxon>
        <taxon>Bacteroidota</taxon>
        <taxon>Bacteroidia</taxon>
        <taxon>Bacteroidales</taxon>
        <taxon>Prevotellaceae</taxon>
        <taxon>Segatella</taxon>
    </lineage>
</organism>
<gene>
    <name evidence="1" type="ORF">LYY06_02480</name>
    <name evidence="2" type="ORF">ONT16_02835</name>
</gene>